<dbReference type="Proteomes" id="UP000007148">
    <property type="component" value="Unassembled WGS sequence"/>
</dbReference>
<dbReference type="EMBL" id="CAFZ01000201">
    <property type="protein sequence ID" value="CCA73087.1"/>
    <property type="molecule type" value="Genomic_DNA"/>
</dbReference>
<feature type="region of interest" description="Disordered" evidence="1">
    <location>
        <begin position="1"/>
        <end position="21"/>
    </location>
</feature>
<sequence>MATPSKIELPPPAWGSPAHMAQRKAEKEWKIALRAYATKDVENRKTGKCTHYTDNNDIVIRYHLPPAWDVLNEPGAAVKIVREGDAVWDLPEDDDELVKVLKATYAPFYQRTGEFSKPSTAFKTPPISKKASPSTSPTPTPAKPLPEATFIVTESIENYSTIAKSQYPVKSTTMASLPNVTPSGESTSQNENSAVQPRRTYLPVALSNLFGIIGRMFLWFIPSPLRVRLHAWWSPVLRDGGSRANRV</sequence>
<reference evidence="2 3" key="1">
    <citation type="journal article" date="2011" name="PLoS Pathog.">
        <title>Endophytic Life Strategies Decoded by Genome and Transcriptome Analyses of the Mutualistic Root Symbiont Piriformospora indica.</title>
        <authorList>
            <person name="Zuccaro A."/>
            <person name="Lahrmann U."/>
            <person name="Guldener U."/>
            <person name="Langen G."/>
            <person name="Pfiffi S."/>
            <person name="Biedenkopf D."/>
            <person name="Wong P."/>
            <person name="Samans B."/>
            <person name="Grimm C."/>
            <person name="Basiewicz M."/>
            <person name="Murat C."/>
            <person name="Martin F."/>
            <person name="Kogel K.H."/>
        </authorList>
    </citation>
    <scope>NUCLEOTIDE SEQUENCE [LARGE SCALE GENOMIC DNA]</scope>
    <source>
        <strain evidence="2 3">DSM 11827</strain>
    </source>
</reference>
<evidence type="ECO:0000313" key="2">
    <source>
        <dbReference type="EMBL" id="CCA73087.1"/>
    </source>
</evidence>
<evidence type="ECO:0000313" key="3">
    <source>
        <dbReference type="Proteomes" id="UP000007148"/>
    </source>
</evidence>
<dbReference type="AlphaFoldDB" id="G4TP44"/>
<comment type="caution">
    <text evidence="2">The sequence shown here is derived from an EMBL/GenBank/DDBJ whole genome shotgun (WGS) entry which is preliminary data.</text>
</comment>
<gene>
    <name evidence="2" type="ORF">PIIN_07041</name>
</gene>
<feature type="compositionally biased region" description="Low complexity" evidence="1">
    <location>
        <begin position="123"/>
        <end position="135"/>
    </location>
</feature>
<keyword evidence="3" id="KW-1185">Reference proteome</keyword>
<evidence type="ECO:0000256" key="1">
    <source>
        <dbReference type="SAM" id="MobiDB-lite"/>
    </source>
</evidence>
<dbReference type="HOGENOM" id="CLU_1124914_0_0_1"/>
<name>G4TP44_SERID</name>
<accession>G4TP44</accession>
<feature type="region of interest" description="Disordered" evidence="1">
    <location>
        <begin position="117"/>
        <end position="145"/>
    </location>
</feature>
<proteinExistence type="predicted"/>
<dbReference type="OrthoDB" id="3181798at2759"/>
<dbReference type="InParanoid" id="G4TP44"/>
<organism evidence="2 3">
    <name type="scientific">Serendipita indica (strain DSM 11827)</name>
    <name type="common">Root endophyte fungus</name>
    <name type="synonym">Piriformospora indica</name>
    <dbReference type="NCBI Taxonomy" id="1109443"/>
    <lineage>
        <taxon>Eukaryota</taxon>
        <taxon>Fungi</taxon>
        <taxon>Dikarya</taxon>
        <taxon>Basidiomycota</taxon>
        <taxon>Agaricomycotina</taxon>
        <taxon>Agaricomycetes</taxon>
        <taxon>Sebacinales</taxon>
        <taxon>Serendipitaceae</taxon>
        <taxon>Serendipita</taxon>
    </lineage>
</organism>
<protein>
    <submittedName>
        <fullName evidence="2">Uncharacterized protein</fullName>
    </submittedName>
</protein>